<dbReference type="InterPro" id="IPR021726">
    <property type="entry name" value="THO_THOC2_N"/>
</dbReference>
<feature type="compositionally biased region" description="Low complexity" evidence="5">
    <location>
        <begin position="57"/>
        <end position="70"/>
    </location>
</feature>
<protein>
    <recommendedName>
        <fullName evidence="3">THO complex subunit 2</fullName>
    </recommendedName>
</protein>
<comment type="similarity">
    <text evidence="2">Belongs to the THOC2 family.</text>
</comment>
<dbReference type="PANTHER" id="PTHR21597:SF0">
    <property type="entry name" value="THO COMPLEX SUBUNIT 2"/>
    <property type="match status" value="1"/>
</dbReference>
<proteinExistence type="inferred from homology"/>
<dbReference type="GO" id="GO:0003729">
    <property type="term" value="F:mRNA binding"/>
    <property type="evidence" value="ECO:0007669"/>
    <property type="project" value="TreeGrafter"/>
</dbReference>
<dbReference type="Pfam" id="PF11262">
    <property type="entry name" value="Tho2"/>
    <property type="match status" value="1"/>
</dbReference>
<feature type="compositionally biased region" description="Basic and acidic residues" evidence="5">
    <location>
        <begin position="2198"/>
        <end position="2215"/>
    </location>
</feature>
<dbReference type="InterPro" id="IPR040007">
    <property type="entry name" value="Tho2"/>
</dbReference>
<evidence type="ECO:0000256" key="3">
    <source>
        <dbReference type="ARBA" id="ARBA00019596"/>
    </source>
</evidence>
<sequence length="2230" mass="250644">MVRAVVEAEEVIYLRVIAVVLAAVIHHKIMGAGEAVNTTISKMILNKVILETQTQVPKTPSSPASTKPAAETLRQPTTPLPSYQYELLTDDKIQTWKARGRDEIVQHGIQAREDVDITELSMLFQEFIQAVLTNRLEAQDAGACVKEIMGEETLDAVEDDYDFSPHALLLDSLAIMMDIDSSMYQPKLREFLIATEVSPALMRQVLDAPILQQLGLIRDNFARLGVRQATNLLYRQANYNLLREETEGYSKLITELFSINSITPPQPELAEQTFERIKGLIGTFDLDVGRALDVTLDVAAAVLIKHYKFLVKFLRVSSWWPRSHLRYDSFYYGGLPPWANPGYMHWTTTEEDEAHIAEHKRKRDIEFWDRAREVHLAAFFELGGRQIGGSDRQQVKSTNGQQDKEDTDFEQQWVEETQTLPPPGNRVAAQLLGFKLLFYNSDLRDETDVLPANLLYLAALLIKIGFLSLTDLYPHLSPPDGGMERVREEEAEKLEIQERAARGGGQMNALLMAGVLPQGDEDIPNAASAPRWDFVKKIELEQKQTMKDEADDKNKLPEPLEQKVSLLIQLLTIGAIPESLFILGRFPWIPEVFPDVLQRIHRILHVCLEKVYSDTKPKANTSTECPIKQLPDIDQSGMPKGSVRLHRPMAKKQWRWPYPEIFDVNENQNYRFYWDEWTDNIPVCQSVDDVFTLCNTFLNLSGVNIGKDEALLSKLASIGAKSLAVDSSDANLTRWHDLLRRLLLPALSHTKANASVVNAIWDLLKRYPLTTRYSMYAEWFEGQISRLPAMKAAFARAISDTRGTMKRVSLTNLGEMAKQLAKTSYSSPGIVFRVAFEQLESYPNLIEAFVECAKYFTDLSYDVLVWSLLNSLGKSRSRTQAEHALTTSKWLQALSRFSGKIFRRYQLLSPTPVLQYVDDQLFRGNSTDLIILKEFISTMGGIVDAADFTDYQILSMAGGAWLRRYTLIRAQDRRIENAKSSKRLIQALVDSKLAARLLINLAQYRQVAIFQIPEEEAHIKYLSAVVDDSHQILIQYLDFLWSNLEPGVFDAIVPSVSELIQSFGLDPSLAFLIGRTSLAHRIFPWKEGKTKRKELASRSTTDTEGDLNMSEAKAQREELLESKTQEKAGDSDEPKSNDVSLTRTTNNILEPIIDAVRATVRPEVWQKVTPESYVTFWALQLGDLCFPEEVYVRERQRIMSEWQSLSSDRSDMSRKAVDLRNEKRKELMDLQGYLLDELSEHGLRKAKWKYFLTRQFQNSFPEPSAKPESVADILLEQCFLPRVLLSPADAEFTFRYIKALHEWNAPVFRLMPFYDRLFNANRLRSLIFTCTVREAEHFGRFLKLILEDLSRWHKNDLLTVDMDGKNAKDGDKMGAYDKEGKGTADHPHFGFALTVNDEGKPETFVEHAQFRDLLFRWHKNLNMALKNCLGGSEWMHIRNGITVLKTVLDYFPAVDFMATQFTAQLQNITRREAVTKASADDEEGGRVDLSVAAQGAMSELQRRKSKWVMVQAFRQNAAIGSRQEPSVAMGFDLRPNAPDFKPQGDRASNGKTSTAEEEDGEVQDREAAKETNASGTTKETVLVKLTAPALDPAKHAVTPEQSRPSTPLPVVAKNERIGHRLPERPSHNLPSRPDVPIPGHFTQDRFNQPRGDHNLRRDARESRGPRDSREAWEARDGRDLKEHRDFRLSDSERSNRGRDAGDRRSADSKDEGSLMEQPTWPTPQDRERQYREPRVGRAYDRPKEASTPAYEASPLSSSNEPAMNPERAALFAQDTVERQSRGGMTAAASVAIGASLHDAGVDTAMNRPLPRQFSTTGKDGIWLKTPVTAAVTLETIPLCQVALGVSGQWTAGRVSVLKEECRASCPDSTGPGDDRLILMIVRPPTKTRITDGSTLCRIKISIYLLVREEEGGGNLGPISDASSGHAMNSVPASGVHPDRLAQLSGPPPSGLSHSIQRHHGQGVNSPDRQSHNSRSAPGPGPGPGPGPDPEMDTQTGPTPIDRPGRGGGRRQLAGINNTLQQAQAHMPELNRALAPRNNQPRQMLANSDVQVLAGGSPTPTPGQERNDTVWSFSNGGENQMRRDADRPRVEHEGRLDRSNRPSRRSSGDRERDSKDHGESRDRRFIGGPEATAGREERDLTRRQPRDTTAGHVSQSGGRDAMGVRDNRHRNEGQNHGGSWGNAGTGVRGGPRDGNSLPIDRRDYREDRGRKRRSEEGVGNLASDRDKRLRR</sequence>
<feature type="region of interest" description="Disordered" evidence="5">
    <location>
        <begin position="1911"/>
        <end position="2012"/>
    </location>
</feature>
<feature type="compositionally biased region" description="Basic and acidic residues" evidence="5">
    <location>
        <begin position="2132"/>
        <end position="2145"/>
    </location>
</feature>
<dbReference type="OrthoDB" id="29024at2759"/>
<reference evidence="9" key="1">
    <citation type="submission" date="2020-03" db="EMBL/GenBank/DDBJ databases">
        <title>A mixture of massive structural variations and highly conserved coding sequences in Ustilaginoidea virens genome.</title>
        <authorList>
            <person name="Zhang K."/>
            <person name="Zhao Z."/>
            <person name="Zhang Z."/>
            <person name="Li Y."/>
            <person name="Hsiang T."/>
            <person name="Sun W."/>
        </authorList>
    </citation>
    <scope>NUCLEOTIDE SEQUENCE</scope>
    <source>
        <strain evidence="9">UV-8b</strain>
    </source>
</reference>
<dbReference type="InterPro" id="IPR021418">
    <property type="entry name" value="THO_THOC2_C"/>
</dbReference>
<evidence type="ECO:0000256" key="4">
    <source>
        <dbReference type="ARBA" id="ARBA00023242"/>
    </source>
</evidence>
<feature type="compositionally biased region" description="Polar residues" evidence="5">
    <location>
        <begin position="1962"/>
        <end position="1975"/>
    </location>
</feature>
<dbReference type="Pfam" id="PF16134">
    <property type="entry name" value="THOC2_N"/>
    <property type="match status" value="1"/>
</dbReference>
<evidence type="ECO:0000313" key="10">
    <source>
        <dbReference type="Proteomes" id="UP000027002"/>
    </source>
</evidence>
<dbReference type="PANTHER" id="PTHR21597">
    <property type="entry name" value="THO2 PROTEIN"/>
    <property type="match status" value="1"/>
</dbReference>
<dbReference type="KEGG" id="uvi:66065775"/>
<evidence type="ECO:0000259" key="7">
    <source>
        <dbReference type="Pfam" id="PF11732"/>
    </source>
</evidence>
<feature type="region of interest" description="Disordered" evidence="5">
    <location>
        <begin position="1116"/>
        <end position="1143"/>
    </location>
</feature>
<feature type="domain" description="THO complex subunitTHOC2 N-terminal" evidence="7">
    <location>
        <begin position="820"/>
        <end position="895"/>
    </location>
</feature>
<feature type="compositionally biased region" description="Basic and acidic residues" evidence="5">
    <location>
        <begin position="2079"/>
        <end position="2124"/>
    </location>
</feature>
<evidence type="ECO:0000256" key="5">
    <source>
        <dbReference type="SAM" id="MobiDB-lite"/>
    </source>
</evidence>
<evidence type="ECO:0000259" key="6">
    <source>
        <dbReference type="Pfam" id="PF11262"/>
    </source>
</evidence>
<feature type="compositionally biased region" description="Basic and acidic residues" evidence="5">
    <location>
        <begin position="1724"/>
        <end position="1744"/>
    </location>
</feature>
<gene>
    <name evidence="9" type="ORF">UV8b_04997</name>
</gene>
<dbReference type="Pfam" id="PF11732">
    <property type="entry name" value="Thoc2"/>
    <property type="match status" value="1"/>
</dbReference>
<dbReference type="GO" id="GO:0006406">
    <property type="term" value="P:mRNA export from nucleus"/>
    <property type="evidence" value="ECO:0007669"/>
    <property type="project" value="InterPro"/>
</dbReference>
<dbReference type="EMBL" id="CP072756">
    <property type="protein sequence ID" value="QUC20756.1"/>
    <property type="molecule type" value="Genomic_DNA"/>
</dbReference>
<feature type="region of interest" description="Disordered" evidence="5">
    <location>
        <begin position="1529"/>
        <end position="1581"/>
    </location>
</feature>
<feature type="region of interest" description="Disordered" evidence="5">
    <location>
        <begin position="2051"/>
        <end position="2230"/>
    </location>
</feature>
<dbReference type="GO" id="GO:0000445">
    <property type="term" value="C:THO complex part of transcription export complex"/>
    <property type="evidence" value="ECO:0007669"/>
    <property type="project" value="TreeGrafter"/>
</dbReference>
<feature type="domain" description="THO complex subunit 2 N-terminal" evidence="8">
    <location>
        <begin position="88"/>
        <end position="818"/>
    </location>
</feature>
<keyword evidence="4" id="KW-0539">Nucleus</keyword>
<evidence type="ECO:0000256" key="2">
    <source>
        <dbReference type="ARBA" id="ARBA00007857"/>
    </source>
</evidence>
<dbReference type="RefSeq" id="XP_042998429.1">
    <property type="nucleotide sequence ID" value="XM_043142495.1"/>
</dbReference>
<organism evidence="9 10">
    <name type="scientific">Ustilaginoidea virens</name>
    <name type="common">Rice false smut fungus</name>
    <name type="synonym">Villosiclava virens</name>
    <dbReference type="NCBI Taxonomy" id="1159556"/>
    <lineage>
        <taxon>Eukaryota</taxon>
        <taxon>Fungi</taxon>
        <taxon>Dikarya</taxon>
        <taxon>Ascomycota</taxon>
        <taxon>Pezizomycotina</taxon>
        <taxon>Sordariomycetes</taxon>
        <taxon>Hypocreomycetidae</taxon>
        <taxon>Hypocreales</taxon>
        <taxon>Clavicipitaceae</taxon>
        <taxon>Ustilaginoidea</taxon>
    </lineage>
</organism>
<feature type="compositionally biased region" description="Basic and acidic residues" evidence="5">
    <location>
        <begin position="2161"/>
        <end position="2172"/>
    </location>
</feature>
<evidence type="ECO:0000256" key="1">
    <source>
        <dbReference type="ARBA" id="ARBA00004123"/>
    </source>
</evidence>
<dbReference type="GO" id="GO:0006397">
    <property type="term" value="P:mRNA processing"/>
    <property type="evidence" value="ECO:0007669"/>
    <property type="project" value="InterPro"/>
</dbReference>
<name>A0A8E5HSI5_USTVR</name>
<evidence type="ECO:0000259" key="8">
    <source>
        <dbReference type="Pfam" id="PF16134"/>
    </source>
</evidence>
<comment type="subcellular location">
    <subcellularLocation>
        <location evidence="1">Nucleus</location>
    </subcellularLocation>
</comment>
<feature type="domain" description="THO complex subunitTHOC2 C-terminal" evidence="6">
    <location>
        <begin position="1165"/>
        <end position="1500"/>
    </location>
</feature>
<dbReference type="GeneID" id="66065775"/>
<dbReference type="Proteomes" id="UP000027002">
    <property type="component" value="Chromosome 4"/>
</dbReference>
<feature type="compositionally biased region" description="Gly residues" evidence="5">
    <location>
        <begin position="2174"/>
        <end position="2188"/>
    </location>
</feature>
<keyword evidence="10" id="KW-1185">Reference proteome</keyword>
<feature type="region of interest" description="Disordered" evidence="5">
    <location>
        <begin position="55"/>
        <end position="76"/>
    </location>
</feature>
<dbReference type="InterPro" id="IPR032302">
    <property type="entry name" value="THOC2_N"/>
</dbReference>
<feature type="region of interest" description="Disordered" evidence="5">
    <location>
        <begin position="1620"/>
        <end position="1763"/>
    </location>
</feature>
<feature type="compositionally biased region" description="Pro residues" evidence="5">
    <location>
        <begin position="1978"/>
        <end position="1988"/>
    </location>
</feature>
<evidence type="ECO:0000313" key="9">
    <source>
        <dbReference type="EMBL" id="QUC20756.1"/>
    </source>
</evidence>
<feature type="compositionally biased region" description="Basic and acidic residues" evidence="5">
    <location>
        <begin position="1116"/>
        <end position="1136"/>
    </location>
</feature>
<accession>A0A8E5HSI5</accession>
<feature type="compositionally biased region" description="Polar residues" evidence="5">
    <location>
        <begin position="2068"/>
        <end position="2077"/>
    </location>
</feature>
<feature type="compositionally biased region" description="Basic and acidic residues" evidence="5">
    <location>
        <begin position="1650"/>
        <end position="1712"/>
    </location>
</feature>